<dbReference type="PANTHER" id="PTHR37833:SF1">
    <property type="entry name" value="SIGNAL PEPTIDE PROTEIN"/>
    <property type="match status" value="1"/>
</dbReference>
<gene>
    <name evidence="1" type="ORF">N7E81_18165</name>
</gene>
<dbReference type="InterPro" id="IPR011467">
    <property type="entry name" value="DUF1573"/>
</dbReference>
<dbReference type="RefSeq" id="WP_263051024.1">
    <property type="nucleotide sequence ID" value="NZ_CP106735.1"/>
</dbReference>
<name>A0ABY6CZE3_9BACT</name>
<accession>A0ABY6CZE3</accession>
<dbReference type="InterPro" id="IPR013783">
    <property type="entry name" value="Ig-like_fold"/>
</dbReference>
<dbReference type="EMBL" id="CP106735">
    <property type="protein sequence ID" value="UXX79281.1"/>
    <property type="molecule type" value="Genomic_DNA"/>
</dbReference>
<organism evidence="1 2">
    <name type="scientific">Reichenbachiella carrageenanivorans</name>
    <dbReference type="NCBI Taxonomy" id="2979869"/>
    <lineage>
        <taxon>Bacteria</taxon>
        <taxon>Pseudomonadati</taxon>
        <taxon>Bacteroidota</taxon>
        <taxon>Cytophagia</taxon>
        <taxon>Cytophagales</taxon>
        <taxon>Reichenbachiellaceae</taxon>
        <taxon>Reichenbachiella</taxon>
    </lineage>
</organism>
<sequence>MSYIIKYTFFSLFLFSVNLLLAQEKGRLEFLEREYDFGEIQEEDGLAIHEFEFENKGTAPLVISNVRASCGCTTPGWSKEPVMPGERGFVKAQYNPRNRPGNFRKSLTITTNGDPAVVNAFIQGKVIPKVKSLEEQMTVKVGNARFKNRSVNMGRITTEKPVEKSFDIYNDSKDSLVILESYDAPDFIKLTFEPQVLAPKQVGKVVIDYNPVYKDNLGYNNHGIQFYTNEANAAAKKINVIATISEYFAPLSDAELAKAPKMAITDRLQDLGRVSEGSKTIAEFVLTNHGQSALEIRKVKSNCACFVADLPKTEIKPGKSVTLKGTFDATGRKGNQNKSITIYSNDPKDPMQVVSIKASILSSN</sequence>
<evidence type="ECO:0000313" key="1">
    <source>
        <dbReference type="EMBL" id="UXX79281.1"/>
    </source>
</evidence>
<dbReference type="Gene3D" id="2.60.40.10">
    <property type="entry name" value="Immunoglobulins"/>
    <property type="match status" value="3"/>
</dbReference>
<dbReference type="PANTHER" id="PTHR37833">
    <property type="entry name" value="LIPOPROTEIN-RELATED"/>
    <property type="match status" value="1"/>
</dbReference>
<reference evidence="1" key="1">
    <citation type="submission" date="2022-10" db="EMBL/GenBank/DDBJ databases">
        <title>Comparative genomics and taxonomic characterization of three novel marine species of genus Reichenbachiella exhibiting antioxidant and polysaccharide degradation activities.</title>
        <authorList>
            <person name="Muhammad N."/>
            <person name="Lee Y.-J."/>
            <person name="Ko J."/>
            <person name="Kim S.-G."/>
        </authorList>
    </citation>
    <scope>NUCLEOTIDE SEQUENCE</scope>
    <source>
        <strain evidence="1">Wsw4-B4</strain>
    </source>
</reference>
<keyword evidence="2" id="KW-1185">Reference proteome</keyword>
<dbReference type="Proteomes" id="UP001062165">
    <property type="component" value="Chromosome"/>
</dbReference>
<evidence type="ECO:0000313" key="2">
    <source>
        <dbReference type="Proteomes" id="UP001062165"/>
    </source>
</evidence>
<dbReference type="Pfam" id="PF07610">
    <property type="entry name" value="DUF1573"/>
    <property type="match status" value="3"/>
</dbReference>
<protein>
    <submittedName>
        <fullName evidence="1">DUF1573 domain-containing protein</fullName>
    </submittedName>
</protein>
<proteinExistence type="predicted"/>